<organism evidence="2 3">
    <name type="scientific">Thalassiosira oceanica</name>
    <name type="common">Marine diatom</name>
    <dbReference type="NCBI Taxonomy" id="159749"/>
    <lineage>
        <taxon>Eukaryota</taxon>
        <taxon>Sar</taxon>
        <taxon>Stramenopiles</taxon>
        <taxon>Ochrophyta</taxon>
        <taxon>Bacillariophyta</taxon>
        <taxon>Coscinodiscophyceae</taxon>
        <taxon>Thalassiosirophycidae</taxon>
        <taxon>Thalassiosirales</taxon>
        <taxon>Thalassiosiraceae</taxon>
        <taxon>Thalassiosira</taxon>
    </lineage>
</organism>
<feature type="compositionally biased region" description="Low complexity" evidence="1">
    <location>
        <begin position="297"/>
        <end position="308"/>
    </location>
</feature>
<evidence type="ECO:0000313" key="2">
    <source>
        <dbReference type="EMBL" id="EJK48292.1"/>
    </source>
</evidence>
<reference evidence="2 3" key="1">
    <citation type="journal article" date="2012" name="Genome Biol.">
        <title>Genome and low-iron response of an oceanic diatom adapted to chronic iron limitation.</title>
        <authorList>
            <person name="Lommer M."/>
            <person name="Specht M."/>
            <person name="Roy A.S."/>
            <person name="Kraemer L."/>
            <person name="Andreson R."/>
            <person name="Gutowska M.A."/>
            <person name="Wolf J."/>
            <person name="Bergner S.V."/>
            <person name="Schilhabel M.B."/>
            <person name="Klostermeier U.C."/>
            <person name="Beiko R.G."/>
            <person name="Rosenstiel P."/>
            <person name="Hippler M."/>
            <person name="Laroche J."/>
        </authorList>
    </citation>
    <scope>NUCLEOTIDE SEQUENCE [LARGE SCALE GENOMIC DNA]</scope>
    <source>
        <strain evidence="2 3">CCMP1005</strain>
    </source>
</reference>
<comment type="caution">
    <text evidence="2">The sequence shown here is derived from an EMBL/GenBank/DDBJ whole genome shotgun (WGS) entry which is preliminary data.</text>
</comment>
<feature type="compositionally biased region" description="Gly residues" evidence="1">
    <location>
        <begin position="179"/>
        <end position="191"/>
    </location>
</feature>
<accession>K0RNG3</accession>
<sequence length="632" mass="67128">MGTRWDPPQDAEYADAEYAMQKRAWGAGGGRSPGNSPPVAWSCRESPREERDPARSRCDAIRPSERGEEEEGNWAWEWGVGVYRSCAKTIKTSPVQGRAPSGGRRRGRLLRLFLKRGCGRQGGSLIHKESGRAVPAIATDSPSGVRKPHQIVGAAVKGAEAIEGRTPGGAARATPTSSSGGGRAGPVGGGPCWTTARSAPRTRTRRPRRRRTAAGTGRRAAWIPAAGTMAAWTARPGARPRSAPRTASSRRRPPAPMAGRPRAVAWPGRSPSRTAVLFPALSVDLPSELDESDGDAGPCEGSCQSCGSEPGGGGRSLPGPAGTDEGRPLPPAADGPASDDEGGGSDAGSLSEDDIFSGGRPRSIEIAVGSSNRRRAVPRAAARTGRTGRRAAPRDLANRGGGRPASPVDEPELGRRGGCKAEGAEEEDRGAQEEAARGARVRGRNGTETGRVGITAARVEEGPDRAPIPVQQQMQEFDDTEEKAKTEISMVINGASGDYFGGIIEPSSWHQTEQHMMRLDTVPQSTGIPLLLALLMTMTQDLIVAQHTSLFEADRGGLIGPSFWLQTERFVILLELVSQSKGMPLLSALIGMMTTDPTEDRRTSLFEAERCGLIKPSSWRQMEQQMMSLEKT</sequence>
<feature type="compositionally biased region" description="Basic and acidic residues" evidence="1">
    <location>
        <begin position="45"/>
        <end position="66"/>
    </location>
</feature>
<dbReference type="Proteomes" id="UP000266841">
    <property type="component" value="Unassembled WGS sequence"/>
</dbReference>
<evidence type="ECO:0000313" key="3">
    <source>
        <dbReference type="Proteomes" id="UP000266841"/>
    </source>
</evidence>
<feature type="region of interest" description="Disordered" evidence="1">
    <location>
        <begin position="286"/>
        <end position="455"/>
    </location>
</feature>
<feature type="region of interest" description="Disordered" evidence="1">
    <location>
        <begin position="24"/>
        <end position="73"/>
    </location>
</feature>
<evidence type="ECO:0000256" key="1">
    <source>
        <dbReference type="SAM" id="MobiDB-lite"/>
    </source>
</evidence>
<feature type="compositionally biased region" description="Basic residues" evidence="1">
    <location>
        <begin position="200"/>
        <end position="212"/>
    </location>
</feature>
<proteinExistence type="predicted"/>
<feature type="region of interest" description="Disordered" evidence="1">
    <location>
        <begin position="162"/>
        <end position="271"/>
    </location>
</feature>
<name>K0RNG3_THAOC</name>
<gene>
    <name evidence="2" type="ORF">THAOC_32928</name>
</gene>
<dbReference type="AlphaFoldDB" id="K0RNG3"/>
<keyword evidence="3" id="KW-1185">Reference proteome</keyword>
<feature type="compositionally biased region" description="Low complexity" evidence="1">
    <location>
        <begin position="233"/>
        <end position="247"/>
    </location>
</feature>
<protein>
    <submittedName>
        <fullName evidence="2">Uncharacterized protein</fullName>
    </submittedName>
</protein>
<dbReference type="EMBL" id="AGNL01046040">
    <property type="protein sequence ID" value="EJK48292.1"/>
    <property type="molecule type" value="Genomic_DNA"/>
</dbReference>